<dbReference type="OrthoDB" id="9761168at2"/>
<feature type="transmembrane region" description="Helical" evidence="7">
    <location>
        <begin position="279"/>
        <end position="303"/>
    </location>
</feature>
<evidence type="ECO:0000313" key="10">
    <source>
        <dbReference type="EMBL" id="EGD49279.1"/>
    </source>
</evidence>
<dbReference type="Pfam" id="PF02687">
    <property type="entry name" value="FtsX"/>
    <property type="match status" value="1"/>
</dbReference>
<organism evidence="10 11">
    <name type="scientific">Ruminiclostridium papyrosolvens DSM 2782</name>
    <dbReference type="NCBI Taxonomy" id="588581"/>
    <lineage>
        <taxon>Bacteria</taxon>
        <taxon>Bacillati</taxon>
        <taxon>Bacillota</taxon>
        <taxon>Clostridia</taxon>
        <taxon>Eubacteriales</taxon>
        <taxon>Oscillospiraceae</taxon>
        <taxon>Ruminiclostridium</taxon>
    </lineage>
</organism>
<dbReference type="InterPro" id="IPR051447">
    <property type="entry name" value="Lipoprotein-release_system"/>
</dbReference>
<evidence type="ECO:0000259" key="9">
    <source>
        <dbReference type="Pfam" id="PF12704"/>
    </source>
</evidence>
<comment type="subcellular location">
    <subcellularLocation>
        <location evidence="1">Cell membrane</location>
        <topology evidence="1">Multi-pass membrane protein</topology>
    </subcellularLocation>
</comment>
<dbReference type="STRING" id="588581.Cpap_3711"/>
<feature type="domain" description="MacB-like periplasmic core" evidence="9">
    <location>
        <begin position="12"/>
        <end position="248"/>
    </location>
</feature>
<gene>
    <name evidence="10" type="ORF">Cpap_3711</name>
</gene>
<comment type="similarity">
    <text evidence="2">Belongs to the ABC-4 integral membrane protein family. LolC/E subfamily.</text>
</comment>
<feature type="domain" description="ABC3 transporter permease C-terminal" evidence="8">
    <location>
        <begin position="283"/>
        <end position="409"/>
    </location>
</feature>
<evidence type="ECO:0000256" key="7">
    <source>
        <dbReference type="SAM" id="Phobius"/>
    </source>
</evidence>
<dbReference type="Proteomes" id="UP000003860">
    <property type="component" value="Unassembled WGS sequence"/>
</dbReference>
<dbReference type="Pfam" id="PF12704">
    <property type="entry name" value="MacB_PCD"/>
    <property type="match status" value="1"/>
</dbReference>
<dbReference type="RefSeq" id="WP_004615876.1">
    <property type="nucleotide sequence ID" value="NZ_ACXX02000001.1"/>
</dbReference>
<protein>
    <recommendedName>
        <fullName evidence="12">ABC3 transporter permease protein domain-containing protein</fullName>
    </recommendedName>
</protein>
<keyword evidence="6 7" id="KW-0472">Membrane</keyword>
<evidence type="ECO:0000256" key="5">
    <source>
        <dbReference type="ARBA" id="ARBA00022989"/>
    </source>
</evidence>
<evidence type="ECO:0000313" key="11">
    <source>
        <dbReference type="Proteomes" id="UP000003860"/>
    </source>
</evidence>
<dbReference type="InterPro" id="IPR025857">
    <property type="entry name" value="MacB_PCD"/>
</dbReference>
<evidence type="ECO:0000259" key="8">
    <source>
        <dbReference type="Pfam" id="PF02687"/>
    </source>
</evidence>
<dbReference type="GO" id="GO:0098797">
    <property type="term" value="C:plasma membrane protein complex"/>
    <property type="evidence" value="ECO:0007669"/>
    <property type="project" value="TreeGrafter"/>
</dbReference>
<keyword evidence="3" id="KW-1003">Cell membrane</keyword>
<reference evidence="10" key="1">
    <citation type="submission" date="2009-07" db="EMBL/GenBank/DDBJ databases">
        <authorList>
            <consortium name="US DOE Joint Genome Institute (JGI-PGF)"/>
            <person name="Lucas S."/>
            <person name="Copeland A."/>
            <person name="Lapidus A."/>
            <person name="Glavina del Rio T."/>
            <person name="Tice H."/>
            <person name="Bruce D."/>
            <person name="Goodwin L."/>
            <person name="Pitluck S."/>
            <person name="Larimer F."/>
            <person name="Land M.L."/>
            <person name="Mouttaki H."/>
            <person name="He Z."/>
            <person name="Zhou J."/>
            <person name="Hemme C.L."/>
        </authorList>
    </citation>
    <scope>NUCLEOTIDE SEQUENCE</scope>
    <source>
        <strain evidence="10">DSM 2782</strain>
    </source>
</reference>
<evidence type="ECO:0000256" key="6">
    <source>
        <dbReference type="ARBA" id="ARBA00023136"/>
    </source>
</evidence>
<dbReference type="PANTHER" id="PTHR30489:SF0">
    <property type="entry name" value="LIPOPROTEIN-RELEASING SYSTEM TRANSMEMBRANE PROTEIN LOLE"/>
    <property type="match status" value="1"/>
</dbReference>
<feature type="transmembrane region" description="Helical" evidence="7">
    <location>
        <begin position="324"/>
        <end position="354"/>
    </location>
</feature>
<dbReference type="eggNOG" id="COG4591">
    <property type="taxonomic scope" value="Bacteria"/>
</dbReference>
<evidence type="ECO:0000256" key="3">
    <source>
        <dbReference type="ARBA" id="ARBA00022475"/>
    </source>
</evidence>
<comment type="caution">
    <text evidence="10">The sequence shown here is derived from an EMBL/GenBank/DDBJ whole genome shotgun (WGS) entry which is preliminary data.</text>
</comment>
<dbReference type="EMBL" id="ACXX02000001">
    <property type="protein sequence ID" value="EGD49279.1"/>
    <property type="molecule type" value="Genomic_DNA"/>
</dbReference>
<sequence>MLRKIKRKSIFVFIAVLFSILILLISSALTNGMVKTINYNYLQVQSGHIVAMWKAHYNLSPFLPGKFLNPNTSKSFNYEEDEKNIAAAKILDDFLAKNSDKVDFAAKIIRRSVSYSVGSNSYATILYGVTKEDADNLNKSKAVNLVDGKWPAKLGEIMISEDRLQKGNLKLGDSIKIESFDISNKPVSQSYTIVGVYGDGAEYNGYFGFMTDQSAKKLFNMRDDMYDMVKIYLKDINDSKELSKELDKALLVKSDVLRAQDWYDAGLFFTSLSPTCKIIYQWFVVILLLIISVGLKAIIRLNIVSSMKEFGIMRAIGFSKRKCFGIVFLELFYICCTAAVVAIGVALVIVNVVASNGIYIGPSVMTNAFGGEYLYLILNASDYLFASVVIIVFSILCTLGPALKLCRQKIISLLRKVAVV</sequence>
<accession>F1T731</accession>
<evidence type="ECO:0000256" key="4">
    <source>
        <dbReference type="ARBA" id="ARBA00022692"/>
    </source>
</evidence>
<evidence type="ECO:0008006" key="12">
    <source>
        <dbReference type="Google" id="ProtNLM"/>
    </source>
</evidence>
<dbReference type="GO" id="GO:0044874">
    <property type="term" value="P:lipoprotein localization to outer membrane"/>
    <property type="evidence" value="ECO:0007669"/>
    <property type="project" value="TreeGrafter"/>
</dbReference>
<feature type="transmembrane region" description="Helical" evidence="7">
    <location>
        <begin position="383"/>
        <end position="406"/>
    </location>
</feature>
<dbReference type="AlphaFoldDB" id="F1T731"/>
<name>F1T731_9FIRM</name>
<evidence type="ECO:0000256" key="1">
    <source>
        <dbReference type="ARBA" id="ARBA00004651"/>
    </source>
</evidence>
<keyword evidence="5 7" id="KW-1133">Transmembrane helix</keyword>
<dbReference type="PANTHER" id="PTHR30489">
    <property type="entry name" value="LIPOPROTEIN-RELEASING SYSTEM TRANSMEMBRANE PROTEIN LOLE"/>
    <property type="match status" value="1"/>
</dbReference>
<dbReference type="InterPro" id="IPR003838">
    <property type="entry name" value="ABC3_permease_C"/>
</dbReference>
<keyword evidence="4 7" id="KW-0812">Transmembrane</keyword>
<evidence type="ECO:0000256" key="2">
    <source>
        <dbReference type="ARBA" id="ARBA00005236"/>
    </source>
</evidence>
<reference evidence="10" key="2">
    <citation type="submission" date="2011-01" db="EMBL/GenBank/DDBJ databases">
        <title>The Non-contiguous Finished genome of Clostridium papyrosolvens.</title>
        <authorList>
            <person name="Lucas S."/>
            <person name="Copeland A."/>
            <person name="Lapidus A."/>
            <person name="Cheng J.-F."/>
            <person name="Goodwin L."/>
            <person name="Pitluck S."/>
            <person name="Misra M."/>
            <person name="Chertkov O."/>
            <person name="Detter J.C."/>
            <person name="Han C."/>
            <person name="Tapia R."/>
            <person name="Land M."/>
            <person name="Hauser L."/>
            <person name="Kyrpides N."/>
            <person name="Ivanova N."/>
            <person name="Pagani I."/>
            <person name="Mouttaki H."/>
            <person name="He Z."/>
            <person name="Zhou J."/>
            <person name="Hemme C.L."/>
            <person name="Woyke T."/>
        </authorList>
    </citation>
    <scope>NUCLEOTIDE SEQUENCE [LARGE SCALE GENOMIC DNA]</scope>
    <source>
        <strain evidence="10">DSM 2782</strain>
    </source>
</reference>
<proteinExistence type="inferred from homology"/>
<keyword evidence="11" id="KW-1185">Reference proteome</keyword>